<reference evidence="1 2" key="1">
    <citation type="journal article" date="2020" name="Mol. Biol. Evol.">
        <title>Distinct Expression and Methylation Patterns for Genes with Different Fates following a Single Whole-Genome Duplication in Flowering Plants.</title>
        <authorList>
            <person name="Shi T."/>
            <person name="Rahmani R.S."/>
            <person name="Gugger P.F."/>
            <person name="Wang M."/>
            <person name="Li H."/>
            <person name="Zhang Y."/>
            <person name="Li Z."/>
            <person name="Wang Q."/>
            <person name="Van de Peer Y."/>
            <person name="Marchal K."/>
            <person name="Chen J."/>
        </authorList>
    </citation>
    <scope>NUCLEOTIDE SEQUENCE [LARGE SCALE GENOMIC DNA]</scope>
    <source>
        <tissue evidence="1">Leaf</tissue>
    </source>
</reference>
<comment type="caution">
    <text evidence="1">The sequence shown here is derived from an EMBL/GenBank/DDBJ whole genome shotgun (WGS) entry which is preliminary data.</text>
</comment>
<keyword evidence="2" id="KW-1185">Reference proteome</keyword>
<sequence length="38" mass="4018">MGCDPPTSNFNGSIVGYGSLMGGLKLNPHQPNPPIRHL</sequence>
<accession>A0A822ZEU0</accession>
<dbReference type="EMBL" id="DUZY01000006">
    <property type="protein sequence ID" value="DAD43083.1"/>
    <property type="molecule type" value="Genomic_DNA"/>
</dbReference>
<gene>
    <name evidence="1" type="ORF">HUJ06_001313</name>
</gene>
<name>A0A822ZEU0_NELNU</name>
<organism evidence="1 2">
    <name type="scientific">Nelumbo nucifera</name>
    <name type="common">Sacred lotus</name>
    <dbReference type="NCBI Taxonomy" id="4432"/>
    <lineage>
        <taxon>Eukaryota</taxon>
        <taxon>Viridiplantae</taxon>
        <taxon>Streptophyta</taxon>
        <taxon>Embryophyta</taxon>
        <taxon>Tracheophyta</taxon>
        <taxon>Spermatophyta</taxon>
        <taxon>Magnoliopsida</taxon>
        <taxon>Proteales</taxon>
        <taxon>Nelumbonaceae</taxon>
        <taxon>Nelumbo</taxon>
    </lineage>
</organism>
<evidence type="ECO:0000313" key="1">
    <source>
        <dbReference type="EMBL" id="DAD43083.1"/>
    </source>
</evidence>
<protein>
    <submittedName>
        <fullName evidence="1">Uncharacterized protein</fullName>
    </submittedName>
</protein>
<dbReference type="AlphaFoldDB" id="A0A822ZEU0"/>
<evidence type="ECO:0000313" key="2">
    <source>
        <dbReference type="Proteomes" id="UP000607653"/>
    </source>
</evidence>
<proteinExistence type="predicted"/>
<dbReference type="Proteomes" id="UP000607653">
    <property type="component" value="Unassembled WGS sequence"/>
</dbReference>